<dbReference type="EMBL" id="SEWF01000029">
    <property type="protein sequence ID" value="RYU94186.1"/>
    <property type="molecule type" value="Genomic_DNA"/>
</dbReference>
<organism evidence="1 2">
    <name type="scientific">Emticicia agri</name>
    <dbReference type="NCBI Taxonomy" id="2492393"/>
    <lineage>
        <taxon>Bacteria</taxon>
        <taxon>Pseudomonadati</taxon>
        <taxon>Bacteroidota</taxon>
        <taxon>Cytophagia</taxon>
        <taxon>Cytophagales</taxon>
        <taxon>Leadbetterellaceae</taxon>
        <taxon>Emticicia</taxon>
    </lineage>
</organism>
<keyword evidence="2" id="KW-1185">Reference proteome</keyword>
<reference evidence="1 2" key="1">
    <citation type="submission" date="2019-02" db="EMBL/GenBank/DDBJ databases">
        <title>Bacterial novel species Emticicia sp. 17J42-9 isolated from soil.</title>
        <authorList>
            <person name="Jung H.-Y."/>
        </authorList>
    </citation>
    <scope>NUCLEOTIDE SEQUENCE [LARGE SCALE GENOMIC DNA]</scope>
    <source>
        <strain evidence="1 2">17J42-9</strain>
    </source>
</reference>
<gene>
    <name evidence="1" type="ORF">EWM59_17955</name>
</gene>
<accession>A0A4Q5LWK9</accession>
<dbReference type="AlphaFoldDB" id="A0A4Q5LWK9"/>
<dbReference type="OrthoDB" id="964185at2"/>
<dbReference type="Proteomes" id="UP000293162">
    <property type="component" value="Unassembled WGS sequence"/>
</dbReference>
<comment type="caution">
    <text evidence="1">The sequence shown here is derived from an EMBL/GenBank/DDBJ whole genome shotgun (WGS) entry which is preliminary data.</text>
</comment>
<protein>
    <submittedName>
        <fullName evidence="1">Uncharacterized protein</fullName>
    </submittedName>
</protein>
<evidence type="ECO:0000313" key="1">
    <source>
        <dbReference type="EMBL" id="RYU94186.1"/>
    </source>
</evidence>
<proteinExistence type="predicted"/>
<sequence length="96" mass="10946">MIADKEMFLINGKAVEQDLERISQSIQEAKELLASTGTGVSLNDWLTIKKYCERFGIKNTETVINWIRRGIIPPENVQVIEELNGIRLIKAVPYKD</sequence>
<evidence type="ECO:0000313" key="2">
    <source>
        <dbReference type="Proteomes" id="UP000293162"/>
    </source>
</evidence>
<name>A0A4Q5LWK9_9BACT</name>
<dbReference type="RefSeq" id="WP_130022641.1">
    <property type="nucleotide sequence ID" value="NZ_SEWF01000029.1"/>
</dbReference>